<reference evidence="3" key="1">
    <citation type="submission" date="2020-03" db="EMBL/GenBank/DDBJ databases">
        <title>A mixture of massive structural variations and highly conserved coding sequences in Ustilaginoidea virens genome.</title>
        <authorList>
            <person name="Zhang K."/>
            <person name="Zhao Z."/>
            <person name="Zhang Z."/>
            <person name="Li Y."/>
            <person name="Hsiang T."/>
            <person name="Sun W."/>
        </authorList>
    </citation>
    <scope>NUCLEOTIDE SEQUENCE</scope>
    <source>
        <strain evidence="3">UV-8b</strain>
    </source>
</reference>
<feature type="chain" id="PRO_5034498141" description="Secreted protein" evidence="2">
    <location>
        <begin position="22"/>
        <end position="121"/>
    </location>
</feature>
<feature type="compositionally biased region" description="Gly residues" evidence="1">
    <location>
        <begin position="106"/>
        <end position="121"/>
    </location>
</feature>
<keyword evidence="2" id="KW-0732">Signal</keyword>
<keyword evidence="4" id="KW-1185">Reference proteome</keyword>
<dbReference type="RefSeq" id="XP_042994384.1">
    <property type="nucleotide sequence ID" value="XM_043138450.1"/>
</dbReference>
<proteinExistence type="predicted"/>
<gene>
    <name evidence="3" type="ORF">UV8b_00952</name>
</gene>
<dbReference type="GeneID" id="66061730"/>
<feature type="region of interest" description="Disordered" evidence="1">
    <location>
        <begin position="75"/>
        <end position="121"/>
    </location>
</feature>
<dbReference type="Proteomes" id="UP000027002">
    <property type="component" value="Chromosome 1"/>
</dbReference>
<organism evidence="3 4">
    <name type="scientific">Ustilaginoidea virens</name>
    <name type="common">Rice false smut fungus</name>
    <name type="synonym">Villosiclava virens</name>
    <dbReference type="NCBI Taxonomy" id="1159556"/>
    <lineage>
        <taxon>Eukaryota</taxon>
        <taxon>Fungi</taxon>
        <taxon>Dikarya</taxon>
        <taxon>Ascomycota</taxon>
        <taxon>Pezizomycotina</taxon>
        <taxon>Sordariomycetes</taxon>
        <taxon>Hypocreomycetidae</taxon>
        <taxon>Hypocreales</taxon>
        <taxon>Clavicipitaceae</taxon>
        <taxon>Ustilaginoidea</taxon>
    </lineage>
</organism>
<dbReference type="KEGG" id="uvi:66061730"/>
<dbReference type="EMBL" id="CP072753">
    <property type="protein sequence ID" value="QUC16711.1"/>
    <property type="molecule type" value="Genomic_DNA"/>
</dbReference>
<evidence type="ECO:0000313" key="3">
    <source>
        <dbReference type="EMBL" id="QUC16711.1"/>
    </source>
</evidence>
<protein>
    <recommendedName>
        <fullName evidence="5">Secreted protein</fullName>
    </recommendedName>
</protein>
<sequence length="121" mass="12330">MVAQGGLRAVCWFGLVRLASFGNLVGPGWMGAVKTGLRGAGDEHGHDGGRDVHAMRLPPLLARGAWRVASVEKTETHSRSMAKPCLVMHPSSTGSRALDAVPGPPGGLEAGKGAGRGVPGS</sequence>
<evidence type="ECO:0000256" key="2">
    <source>
        <dbReference type="SAM" id="SignalP"/>
    </source>
</evidence>
<feature type="signal peptide" evidence="2">
    <location>
        <begin position="1"/>
        <end position="21"/>
    </location>
</feature>
<accession>A0A8E5MDW2</accession>
<evidence type="ECO:0008006" key="5">
    <source>
        <dbReference type="Google" id="ProtNLM"/>
    </source>
</evidence>
<evidence type="ECO:0000313" key="4">
    <source>
        <dbReference type="Proteomes" id="UP000027002"/>
    </source>
</evidence>
<evidence type="ECO:0000256" key="1">
    <source>
        <dbReference type="SAM" id="MobiDB-lite"/>
    </source>
</evidence>
<dbReference type="AlphaFoldDB" id="A0A8E5MDW2"/>
<name>A0A8E5MDW2_USTVR</name>